<evidence type="ECO:0000313" key="3">
    <source>
        <dbReference type="Proteomes" id="UP000045285"/>
    </source>
</evidence>
<sequence>MMSGARMECGKISKSTRLCVIGRQGYSPNPGKPTLVRGEDNGPPWRLQITVSYPV</sequence>
<name>A0A090E9I0_MESPL</name>
<reference evidence="3" key="1">
    <citation type="submission" date="2014-08" db="EMBL/GenBank/DDBJ databases">
        <authorList>
            <person name="Moulin L."/>
        </authorList>
    </citation>
    <scope>NUCLEOTIDE SEQUENCE [LARGE SCALE GENOMIC DNA]</scope>
</reference>
<accession>A0A090E9I0</accession>
<evidence type="ECO:0000313" key="2">
    <source>
        <dbReference type="EMBL" id="CDX26555.1"/>
    </source>
</evidence>
<feature type="region of interest" description="Disordered" evidence="1">
    <location>
        <begin position="23"/>
        <end position="43"/>
    </location>
</feature>
<keyword evidence="3" id="KW-1185">Reference proteome</keyword>
<proteinExistence type="predicted"/>
<dbReference type="AlphaFoldDB" id="A0A090E9I0"/>
<organism evidence="2 3">
    <name type="scientific">Mesorhizobium plurifarium</name>
    <dbReference type="NCBI Taxonomy" id="69974"/>
    <lineage>
        <taxon>Bacteria</taxon>
        <taxon>Pseudomonadati</taxon>
        <taxon>Pseudomonadota</taxon>
        <taxon>Alphaproteobacteria</taxon>
        <taxon>Hyphomicrobiales</taxon>
        <taxon>Phyllobacteriaceae</taxon>
        <taxon>Mesorhizobium</taxon>
    </lineage>
</organism>
<evidence type="ECO:0000256" key="1">
    <source>
        <dbReference type="SAM" id="MobiDB-lite"/>
    </source>
</evidence>
<protein>
    <submittedName>
        <fullName evidence="2">Uncharacterized protein</fullName>
    </submittedName>
</protein>
<gene>
    <name evidence="2" type="ORF">MPL3356_60442</name>
</gene>
<dbReference type="Proteomes" id="UP000045285">
    <property type="component" value="Unassembled WGS sequence"/>
</dbReference>
<dbReference type="EMBL" id="CCMZ01000056">
    <property type="protein sequence ID" value="CDX26555.1"/>
    <property type="molecule type" value="Genomic_DNA"/>
</dbReference>